<dbReference type="EMBL" id="JBHLUE010000001">
    <property type="protein sequence ID" value="MFC0562665.1"/>
    <property type="molecule type" value="Genomic_DNA"/>
</dbReference>
<evidence type="ECO:0000313" key="2">
    <source>
        <dbReference type="Proteomes" id="UP001589894"/>
    </source>
</evidence>
<reference evidence="1 2" key="1">
    <citation type="submission" date="2024-09" db="EMBL/GenBank/DDBJ databases">
        <authorList>
            <person name="Sun Q."/>
            <person name="Mori K."/>
        </authorList>
    </citation>
    <scope>NUCLEOTIDE SEQUENCE [LARGE SCALE GENOMIC DNA]</scope>
    <source>
        <strain evidence="1 2">TBRC 2205</strain>
    </source>
</reference>
<dbReference type="Proteomes" id="UP001589894">
    <property type="component" value="Unassembled WGS sequence"/>
</dbReference>
<proteinExistence type="predicted"/>
<name>A0ABV6NPG9_9ACTN</name>
<dbReference type="Gene3D" id="3.40.1760.10">
    <property type="entry name" value="YfbM-like super family"/>
    <property type="match status" value="1"/>
</dbReference>
<evidence type="ECO:0000313" key="1">
    <source>
        <dbReference type="EMBL" id="MFC0562665.1"/>
    </source>
</evidence>
<accession>A0ABV6NPG9</accession>
<gene>
    <name evidence="1" type="ORF">ACFFHU_00525</name>
</gene>
<dbReference type="InterPro" id="IPR015068">
    <property type="entry name" value="DUF1877"/>
</dbReference>
<organism evidence="1 2">
    <name type="scientific">Plantactinospora siamensis</name>
    <dbReference type="NCBI Taxonomy" id="555372"/>
    <lineage>
        <taxon>Bacteria</taxon>
        <taxon>Bacillati</taxon>
        <taxon>Actinomycetota</taxon>
        <taxon>Actinomycetes</taxon>
        <taxon>Micromonosporales</taxon>
        <taxon>Micromonosporaceae</taxon>
        <taxon>Plantactinospora</taxon>
    </lineage>
</organism>
<dbReference type="RefSeq" id="WP_377334513.1">
    <property type="nucleotide sequence ID" value="NZ_JBHLUE010000001.1"/>
</dbReference>
<protein>
    <submittedName>
        <fullName evidence="1">DUF1877 family protein</fullName>
    </submittedName>
</protein>
<dbReference type="Pfam" id="PF08974">
    <property type="entry name" value="DUF1877"/>
    <property type="match status" value="1"/>
</dbReference>
<keyword evidence="2" id="KW-1185">Reference proteome</keyword>
<sequence>MAAVSLRLRQVSQQDLDRGLGHLESGFVATLDNEVYDAETCSDLLCDLGENWEFVHLAVAGQRHQDDGISGLPVLGGERLGEVGPTDRDLILKLTTDEVAAAAGFLREADVSALMTAHRPLLAERTGGILPDVFLNMIGSQVADLRRFYLSAAEAGRAVVKRSYAP</sequence>
<comment type="caution">
    <text evidence="1">The sequence shown here is derived from an EMBL/GenBank/DDBJ whole genome shotgun (WGS) entry which is preliminary data.</text>
</comment>
<dbReference type="SUPFAM" id="SSF111069">
    <property type="entry name" value="Hypothetical protein yfbM"/>
    <property type="match status" value="1"/>
</dbReference>
<dbReference type="InterPro" id="IPR035944">
    <property type="entry name" value="YfbM-like_sf"/>
</dbReference>